<keyword evidence="1" id="KW-0472">Membrane</keyword>
<evidence type="ECO:0000256" key="1">
    <source>
        <dbReference type="SAM" id="Phobius"/>
    </source>
</evidence>
<keyword evidence="1" id="KW-1133">Transmembrane helix</keyword>
<accession>A0A9D1JXU1</accession>
<feature type="transmembrane region" description="Helical" evidence="1">
    <location>
        <begin position="6"/>
        <end position="25"/>
    </location>
</feature>
<reference evidence="2" key="2">
    <citation type="journal article" date="2021" name="PeerJ">
        <title>Extensive microbial diversity within the chicken gut microbiome revealed by metagenomics and culture.</title>
        <authorList>
            <person name="Gilroy R."/>
            <person name="Ravi A."/>
            <person name="Getino M."/>
            <person name="Pursley I."/>
            <person name="Horton D.L."/>
            <person name="Alikhan N.F."/>
            <person name="Baker D."/>
            <person name="Gharbi K."/>
            <person name="Hall N."/>
            <person name="Watson M."/>
            <person name="Adriaenssens E.M."/>
            <person name="Foster-Nyarko E."/>
            <person name="Jarju S."/>
            <person name="Secka A."/>
            <person name="Antonio M."/>
            <person name="Oren A."/>
            <person name="Chaudhuri R.R."/>
            <person name="La Ragione R."/>
            <person name="Hildebrand F."/>
            <person name="Pallen M.J."/>
        </authorList>
    </citation>
    <scope>NUCLEOTIDE SEQUENCE</scope>
    <source>
        <strain evidence="2">CHK152-2871</strain>
    </source>
</reference>
<dbReference type="EMBL" id="DVJQ01000001">
    <property type="protein sequence ID" value="HIS73403.1"/>
    <property type="molecule type" value="Genomic_DNA"/>
</dbReference>
<evidence type="ECO:0008006" key="4">
    <source>
        <dbReference type="Google" id="ProtNLM"/>
    </source>
</evidence>
<name>A0A9D1JXU1_9BACT</name>
<gene>
    <name evidence="2" type="ORF">IAA86_00085</name>
</gene>
<dbReference type="Proteomes" id="UP000886865">
    <property type="component" value="Unassembled WGS sequence"/>
</dbReference>
<comment type="caution">
    <text evidence="2">The sequence shown here is derived from an EMBL/GenBank/DDBJ whole genome shotgun (WGS) entry which is preliminary data.</text>
</comment>
<protein>
    <recommendedName>
        <fullName evidence="4">Class III signal peptide-containing protein</fullName>
    </recommendedName>
</protein>
<evidence type="ECO:0000313" key="3">
    <source>
        <dbReference type="Proteomes" id="UP000886865"/>
    </source>
</evidence>
<sequence length="56" mass="6148">MKQAQSILEFTIIVAFVLIFISIFLNSFKLKGIEQQATYGVSESGTNTVVVPPMTP</sequence>
<organism evidence="2 3">
    <name type="scientific">Candidatus Galligastranaerophilus intestinavium</name>
    <dbReference type="NCBI Taxonomy" id="2840836"/>
    <lineage>
        <taxon>Bacteria</taxon>
        <taxon>Candidatus Galligastranaerophilus</taxon>
    </lineage>
</organism>
<proteinExistence type="predicted"/>
<dbReference type="AlphaFoldDB" id="A0A9D1JXU1"/>
<reference evidence="2" key="1">
    <citation type="submission" date="2020-10" db="EMBL/GenBank/DDBJ databases">
        <authorList>
            <person name="Gilroy R."/>
        </authorList>
    </citation>
    <scope>NUCLEOTIDE SEQUENCE</scope>
    <source>
        <strain evidence="2">CHK152-2871</strain>
    </source>
</reference>
<evidence type="ECO:0000313" key="2">
    <source>
        <dbReference type="EMBL" id="HIS73403.1"/>
    </source>
</evidence>
<keyword evidence="1" id="KW-0812">Transmembrane</keyword>